<reference evidence="5 6" key="1">
    <citation type="journal article" date="2011" name="Science">
        <title>The Selaginella genome identifies genetic changes associated with the evolution of vascular plants.</title>
        <authorList>
            <person name="Banks J.A."/>
            <person name="Nishiyama T."/>
            <person name="Hasebe M."/>
            <person name="Bowman J.L."/>
            <person name="Gribskov M."/>
            <person name="dePamphilis C."/>
            <person name="Albert V.A."/>
            <person name="Aono N."/>
            <person name="Aoyama T."/>
            <person name="Ambrose B.A."/>
            <person name="Ashton N.W."/>
            <person name="Axtell M.J."/>
            <person name="Barker E."/>
            <person name="Barker M.S."/>
            <person name="Bennetzen J.L."/>
            <person name="Bonawitz N.D."/>
            <person name="Chapple C."/>
            <person name="Cheng C."/>
            <person name="Correa L.G."/>
            <person name="Dacre M."/>
            <person name="DeBarry J."/>
            <person name="Dreyer I."/>
            <person name="Elias M."/>
            <person name="Engstrom E.M."/>
            <person name="Estelle M."/>
            <person name="Feng L."/>
            <person name="Finet C."/>
            <person name="Floyd S.K."/>
            <person name="Frommer W.B."/>
            <person name="Fujita T."/>
            <person name="Gramzow L."/>
            <person name="Gutensohn M."/>
            <person name="Harholt J."/>
            <person name="Hattori M."/>
            <person name="Heyl A."/>
            <person name="Hirai T."/>
            <person name="Hiwatashi Y."/>
            <person name="Ishikawa M."/>
            <person name="Iwata M."/>
            <person name="Karol K.G."/>
            <person name="Koehler B."/>
            <person name="Kolukisaoglu U."/>
            <person name="Kubo M."/>
            <person name="Kurata T."/>
            <person name="Lalonde S."/>
            <person name="Li K."/>
            <person name="Li Y."/>
            <person name="Litt A."/>
            <person name="Lyons E."/>
            <person name="Manning G."/>
            <person name="Maruyama T."/>
            <person name="Michael T.P."/>
            <person name="Mikami K."/>
            <person name="Miyazaki S."/>
            <person name="Morinaga S."/>
            <person name="Murata T."/>
            <person name="Mueller-Roeber B."/>
            <person name="Nelson D.R."/>
            <person name="Obara M."/>
            <person name="Oguri Y."/>
            <person name="Olmstead R.G."/>
            <person name="Onodera N."/>
            <person name="Petersen B.L."/>
            <person name="Pils B."/>
            <person name="Prigge M."/>
            <person name="Rensing S.A."/>
            <person name="Riano-Pachon D.M."/>
            <person name="Roberts A.W."/>
            <person name="Sato Y."/>
            <person name="Scheller H.V."/>
            <person name="Schulz B."/>
            <person name="Schulz C."/>
            <person name="Shakirov E.V."/>
            <person name="Shibagaki N."/>
            <person name="Shinohara N."/>
            <person name="Shippen D.E."/>
            <person name="Soerensen I."/>
            <person name="Sotooka R."/>
            <person name="Sugimoto N."/>
            <person name="Sugita M."/>
            <person name="Sumikawa N."/>
            <person name="Tanurdzic M."/>
            <person name="Theissen G."/>
            <person name="Ulvskov P."/>
            <person name="Wakazuki S."/>
            <person name="Weng J.K."/>
            <person name="Willats W.W."/>
            <person name="Wipf D."/>
            <person name="Wolf P.G."/>
            <person name="Yang L."/>
            <person name="Zimmer A.D."/>
            <person name="Zhu Q."/>
            <person name="Mitros T."/>
            <person name="Hellsten U."/>
            <person name="Loque D."/>
            <person name="Otillar R."/>
            <person name="Salamov A."/>
            <person name="Schmutz J."/>
            <person name="Shapiro H."/>
            <person name="Lindquist E."/>
            <person name="Lucas S."/>
            <person name="Rokhsar D."/>
            <person name="Grigoriev I.V."/>
        </authorList>
    </citation>
    <scope>NUCLEOTIDE SEQUENCE [LARGE SCALE GENOMIC DNA]</scope>
</reference>
<feature type="domain" description="EF-hand" evidence="4">
    <location>
        <begin position="78"/>
        <end position="113"/>
    </location>
</feature>
<dbReference type="InterPro" id="IPR011992">
    <property type="entry name" value="EF-hand-dom_pair"/>
</dbReference>
<dbReference type="PANTHER" id="PTHR23056:SF138">
    <property type="entry name" value="CALCINEURIN B-LIKE PROTEIN 3"/>
    <property type="match status" value="1"/>
</dbReference>
<dbReference type="Gramene" id="EFJ23031">
    <property type="protein sequence ID" value="EFJ23031"/>
    <property type="gene ID" value="SELMODRAFT_416104"/>
</dbReference>
<dbReference type="InterPro" id="IPR002048">
    <property type="entry name" value="EF_hand_dom"/>
</dbReference>
<evidence type="ECO:0000313" key="5">
    <source>
        <dbReference type="EMBL" id="EFJ23031.1"/>
    </source>
</evidence>
<evidence type="ECO:0000256" key="3">
    <source>
        <dbReference type="SAM" id="SignalP"/>
    </source>
</evidence>
<dbReference type="STRING" id="88036.D8RY34"/>
<dbReference type="InterPro" id="IPR045198">
    <property type="entry name" value="CNBL1-10"/>
</dbReference>
<evidence type="ECO:0000256" key="1">
    <source>
        <dbReference type="ARBA" id="ARBA00022737"/>
    </source>
</evidence>
<dbReference type="AlphaFoldDB" id="D8RY34"/>
<dbReference type="EMBL" id="GL377594">
    <property type="protein sequence ID" value="EFJ23031.1"/>
    <property type="molecule type" value="Genomic_DNA"/>
</dbReference>
<dbReference type="PROSITE" id="PS50222">
    <property type="entry name" value="EF_HAND_2"/>
    <property type="match status" value="2"/>
</dbReference>
<evidence type="ECO:0000259" key="4">
    <source>
        <dbReference type="PROSITE" id="PS50222"/>
    </source>
</evidence>
<dbReference type="GO" id="GO:0005509">
    <property type="term" value="F:calcium ion binding"/>
    <property type="evidence" value="ECO:0007669"/>
    <property type="project" value="InterPro"/>
</dbReference>
<comment type="similarity">
    <text evidence="2">Belongs to the calcineurin regulatory subunit family.</text>
</comment>
<gene>
    <name evidence="5" type="ORF">SELMODRAFT_416104</name>
</gene>
<feature type="signal peptide" evidence="3">
    <location>
        <begin position="1"/>
        <end position="19"/>
    </location>
</feature>
<dbReference type="HOGENOM" id="CLU_061288_21_0_1"/>
<dbReference type="OMA" id="TITKKEW"/>
<sequence length="232" mass="26892">MMWWCFDHALAYLYHLSACFMGCCVSKEEKLQYDVEDFKSIAEDSTFGVSEVEALYELFKKISSAEEFKLALFKNSRKESMFADRVFDLFDVKRNGALDFGEFARALSIFHPNAPVDQKIDSVFIVFPCCEVAFQLYDFRHEGFIQRSEVKRMVVATLAESGVNLSDEVVENIIDKTFEEADTKHDGKIDKDEWRSLVQHHPSLLKNMNLPYLKDITTTFPSFIFYSQVEDT</sequence>
<keyword evidence="3" id="KW-0732">Signal</keyword>
<keyword evidence="1" id="KW-0677">Repeat</keyword>
<accession>D8RY34</accession>
<feature type="domain" description="EF-hand" evidence="4">
    <location>
        <begin position="169"/>
        <end position="204"/>
    </location>
</feature>
<dbReference type="KEGG" id="smo:SELMODRAFT_416104"/>
<evidence type="ECO:0000256" key="2">
    <source>
        <dbReference type="ARBA" id="ARBA00023774"/>
    </source>
</evidence>
<dbReference type="FunFam" id="1.10.238.10:FF:000073">
    <property type="entry name" value="calcineurin B-like protein 3"/>
    <property type="match status" value="1"/>
</dbReference>
<proteinExistence type="inferred from homology"/>
<dbReference type="PANTHER" id="PTHR23056">
    <property type="entry name" value="CALCINEURIN B"/>
    <property type="match status" value="1"/>
</dbReference>
<dbReference type="Proteomes" id="UP000001514">
    <property type="component" value="Unassembled WGS sequence"/>
</dbReference>
<dbReference type="Pfam" id="PF13202">
    <property type="entry name" value="EF-hand_5"/>
    <property type="match status" value="1"/>
</dbReference>
<evidence type="ECO:0000313" key="6">
    <source>
        <dbReference type="Proteomes" id="UP000001514"/>
    </source>
</evidence>
<keyword evidence="6" id="KW-1185">Reference proteome</keyword>
<dbReference type="Gene3D" id="1.10.238.10">
    <property type="entry name" value="EF-hand"/>
    <property type="match status" value="1"/>
</dbReference>
<organism evidence="6">
    <name type="scientific">Selaginella moellendorffii</name>
    <name type="common">Spikemoss</name>
    <dbReference type="NCBI Taxonomy" id="88036"/>
    <lineage>
        <taxon>Eukaryota</taxon>
        <taxon>Viridiplantae</taxon>
        <taxon>Streptophyta</taxon>
        <taxon>Embryophyta</taxon>
        <taxon>Tracheophyta</taxon>
        <taxon>Lycopodiopsida</taxon>
        <taxon>Selaginellales</taxon>
        <taxon>Selaginellaceae</taxon>
        <taxon>Selaginella</taxon>
    </lineage>
</organism>
<dbReference type="InParanoid" id="D8RY34"/>
<dbReference type="SUPFAM" id="SSF47473">
    <property type="entry name" value="EF-hand"/>
    <property type="match status" value="1"/>
</dbReference>
<dbReference type="SMART" id="SM00054">
    <property type="entry name" value="EFh"/>
    <property type="match status" value="3"/>
</dbReference>
<dbReference type="GO" id="GO:0019722">
    <property type="term" value="P:calcium-mediated signaling"/>
    <property type="evidence" value="ECO:0007669"/>
    <property type="project" value="InterPro"/>
</dbReference>
<dbReference type="CDD" id="cd00051">
    <property type="entry name" value="EFh"/>
    <property type="match status" value="1"/>
</dbReference>
<protein>
    <recommendedName>
        <fullName evidence="4">EF-hand domain-containing protein</fullName>
    </recommendedName>
</protein>
<dbReference type="eggNOG" id="KOG0034">
    <property type="taxonomic scope" value="Eukaryota"/>
</dbReference>
<name>D8RY34_SELML</name>
<dbReference type="GO" id="GO:0019900">
    <property type="term" value="F:kinase binding"/>
    <property type="evidence" value="ECO:0007669"/>
    <property type="project" value="InterPro"/>
</dbReference>
<dbReference type="Pfam" id="PF13499">
    <property type="entry name" value="EF-hand_7"/>
    <property type="match status" value="1"/>
</dbReference>
<feature type="chain" id="PRO_5003122219" description="EF-hand domain-containing protein" evidence="3">
    <location>
        <begin position="20"/>
        <end position="232"/>
    </location>
</feature>